<proteinExistence type="inferred from homology"/>
<dbReference type="EMBL" id="QJJQ01000006">
    <property type="protein sequence ID" value="PXW86985.1"/>
    <property type="molecule type" value="Genomic_DNA"/>
</dbReference>
<dbReference type="GO" id="GO:0008270">
    <property type="term" value="F:zinc ion binding"/>
    <property type="evidence" value="ECO:0007669"/>
    <property type="project" value="InterPro"/>
</dbReference>
<gene>
    <name evidence="7" type="ORF">DFR56_10653</name>
</gene>
<organism evidence="7 8">
    <name type="scientific">Pseudogracilibacillus auburnensis</name>
    <dbReference type="NCBI Taxonomy" id="1494959"/>
    <lineage>
        <taxon>Bacteria</taxon>
        <taxon>Bacillati</taxon>
        <taxon>Bacillota</taxon>
        <taxon>Bacilli</taxon>
        <taxon>Bacillales</taxon>
        <taxon>Bacillaceae</taxon>
        <taxon>Pseudogracilibacillus</taxon>
    </lineage>
</organism>
<dbReference type="InterPro" id="IPR001765">
    <property type="entry name" value="Carbonic_anhydrase"/>
</dbReference>
<dbReference type="SUPFAM" id="SSF53056">
    <property type="entry name" value="beta-carbonic anhydrase, cab"/>
    <property type="match status" value="1"/>
</dbReference>
<reference evidence="7 8" key="1">
    <citation type="submission" date="2018-05" db="EMBL/GenBank/DDBJ databases">
        <title>Genomic Encyclopedia of Type Strains, Phase IV (KMG-IV): sequencing the most valuable type-strain genomes for metagenomic binning, comparative biology and taxonomic classification.</title>
        <authorList>
            <person name="Goeker M."/>
        </authorList>
    </citation>
    <scope>NUCLEOTIDE SEQUENCE [LARGE SCALE GENOMIC DNA]</scope>
    <source>
        <strain evidence="7 8">DSM 28556</strain>
    </source>
</reference>
<evidence type="ECO:0000256" key="3">
    <source>
        <dbReference type="ARBA" id="ARBA00022723"/>
    </source>
</evidence>
<dbReference type="PANTHER" id="PTHR43175:SF3">
    <property type="entry name" value="CARBON DISULFIDE HYDROLASE"/>
    <property type="match status" value="1"/>
</dbReference>
<comment type="catalytic activity">
    <reaction evidence="5">
        <text>hydrogencarbonate + H(+) = CO2 + H2O</text>
        <dbReference type="Rhea" id="RHEA:10748"/>
        <dbReference type="ChEBI" id="CHEBI:15377"/>
        <dbReference type="ChEBI" id="CHEBI:15378"/>
        <dbReference type="ChEBI" id="CHEBI:16526"/>
        <dbReference type="ChEBI" id="CHEBI:17544"/>
        <dbReference type="EC" id="4.2.1.1"/>
    </reaction>
</comment>
<dbReference type="Pfam" id="PF00484">
    <property type="entry name" value="Pro_CA"/>
    <property type="match status" value="1"/>
</dbReference>
<keyword evidence="8" id="KW-1185">Reference proteome</keyword>
<feature type="binding site" evidence="6">
    <location>
        <position position="98"/>
    </location>
    <ligand>
        <name>Zn(2+)</name>
        <dbReference type="ChEBI" id="CHEBI:29105"/>
    </ligand>
</feature>
<evidence type="ECO:0000256" key="4">
    <source>
        <dbReference type="ARBA" id="ARBA00022833"/>
    </source>
</evidence>
<feature type="binding site" evidence="6">
    <location>
        <position position="37"/>
    </location>
    <ligand>
        <name>Zn(2+)</name>
        <dbReference type="ChEBI" id="CHEBI:29105"/>
    </ligand>
</feature>
<comment type="similarity">
    <text evidence="1">Belongs to the beta-class carbonic anhydrase family.</text>
</comment>
<dbReference type="OrthoDB" id="9792260at2"/>
<dbReference type="SMART" id="SM00947">
    <property type="entry name" value="Pro_CA"/>
    <property type="match status" value="1"/>
</dbReference>
<dbReference type="PANTHER" id="PTHR43175">
    <property type="entry name" value="CARBONIC ANHYDRASE"/>
    <property type="match status" value="1"/>
</dbReference>
<protein>
    <recommendedName>
        <fullName evidence="2">carbonic anhydrase</fullName>
        <ecNumber evidence="2">4.2.1.1</ecNumber>
    </recommendedName>
</protein>
<dbReference type="Gene3D" id="3.40.1050.10">
    <property type="entry name" value="Carbonic anhydrase"/>
    <property type="match status" value="1"/>
</dbReference>
<name>A0A2V3W403_9BACI</name>
<keyword evidence="4 6" id="KW-0862">Zinc</keyword>
<comment type="cofactor">
    <cofactor evidence="6">
        <name>Zn(2+)</name>
        <dbReference type="ChEBI" id="CHEBI:29105"/>
    </cofactor>
    <text evidence="6">Binds 1 zinc ion per subunit.</text>
</comment>
<dbReference type="CDD" id="cd03379">
    <property type="entry name" value="beta_CA_cladeD"/>
    <property type="match status" value="1"/>
</dbReference>
<sequence length="191" mass="21631">MQIEEMLEYNKKFVADKNYEQFLSNTIPNKKMVVFTCMESRLVELLPKALNIQNGDVKMVKNAGAIIRKSFDSIIKSILVAIYKLQAEEVVVIGHHDCGMSCVDTHDLKDKMKAEGITDETFKALEYSGIDFHKEFHGFNTVEESIAQSVEIIREHPLLPSHVLVHGLVIDPNTGKVDVISLDKKEKTEKN</sequence>
<dbReference type="AlphaFoldDB" id="A0A2V3W403"/>
<comment type="caution">
    <text evidence="7">The sequence shown here is derived from an EMBL/GenBank/DDBJ whole genome shotgun (WGS) entry which is preliminary data.</text>
</comment>
<keyword evidence="3 6" id="KW-0479">Metal-binding</keyword>
<evidence type="ECO:0000313" key="8">
    <source>
        <dbReference type="Proteomes" id="UP000247978"/>
    </source>
</evidence>
<evidence type="ECO:0000256" key="2">
    <source>
        <dbReference type="ARBA" id="ARBA00012925"/>
    </source>
</evidence>
<dbReference type="RefSeq" id="WP_110395225.1">
    <property type="nucleotide sequence ID" value="NZ_JADIJL010000008.1"/>
</dbReference>
<accession>A0A2V3W403</accession>
<evidence type="ECO:0000313" key="7">
    <source>
        <dbReference type="EMBL" id="PXW86985.1"/>
    </source>
</evidence>
<dbReference type="GO" id="GO:0004089">
    <property type="term" value="F:carbonate dehydratase activity"/>
    <property type="evidence" value="ECO:0007669"/>
    <property type="project" value="UniProtKB-EC"/>
</dbReference>
<evidence type="ECO:0000256" key="6">
    <source>
        <dbReference type="PIRSR" id="PIRSR601765-1"/>
    </source>
</evidence>
<evidence type="ECO:0000256" key="5">
    <source>
        <dbReference type="ARBA" id="ARBA00048348"/>
    </source>
</evidence>
<dbReference type="EC" id="4.2.1.1" evidence="2"/>
<dbReference type="InterPro" id="IPR036874">
    <property type="entry name" value="Carbonic_anhydrase_sf"/>
</dbReference>
<evidence type="ECO:0000256" key="1">
    <source>
        <dbReference type="ARBA" id="ARBA00006217"/>
    </source>
</evidence>
<dbReference type="Proteomes" id="UP000247978">
    <property type="component" value="Unassembled WGS sequence"/>
</dbReference>
<feature type="binding site" evidence="6">
    <location>
        <position position="95"/>
    </location>
    <ligand>
        <name>Zn(2+)</name>
        <dbReference type="ChEBI" id="CHEBI:29105"/>
    </ligand>
</feature>